<evidence type="ECO:0000313" key="2">
    <source>
        <dbReference type="EMBL" id="MDT8839823.1"/>
    </source>
</evidence>
<evidence type="ECO:0000313" key="3">
    <source>
        <dbReference type="Proteomes" id="UP001246473"/>
    </source>
</evidence>
<keyword evidence="1" id="KW-0472">Membrane</keyword>
<comment type="caution">
    <text evidence="2">The sequence shown here is derived from an EMBL/GenBank/DDBJ whole genome shotgun (WGS) entry which is preliminary data.</text>
</comment>
<dbReference type="EMBL" id="JANSLM010000007">
    <property type="protein sequence ID" value="MDT8839823.1"/>
    <property type="molecule type" value="Genomic_DNA"/>
</dbReference>
<reference evidence="2" key="1">
    <citation type="submission" date="2022-08" db="EMBL/GenBank/DDBJ databases">
        <authorList>
            <person name="Kim S.-J."/>
        </authorList>
    </citation>
    <scope>NUCLEOTIDE SEQUENCE</scope>
    <source>
        <strain evidence="2">KJ</strain>
    </source>
</reference>
<evidence type="ECO:0000256" key="1">
    <source>
        <dbReference type="SAM" id="Phobius"/>
    </source>
</evidence>
<feature type="transmembrane region" description="Helical" evidence="1">
    <location>
        <begin position="20"/>
        <end position="38"/>
    </location>
</feature>
<sequence length="289" mass="31017">MKRFNARRRRQSGQAMTEFLVSTGLVLGVLLAAIVMLGKFNDVRNKTLMGSRYVAWERTVWMDSMDPAKPYLNDPTTTEGWAKASSVTGNINNITDESLRNQVINRIAVGNGIAPGGNDRIAAQLPANQPAMWRDYGGQALVNSVKNFTVSTSPDTDPLAAQLPSATSFGSVQTASGGSYSARLPLPSRTLRSGTLSVTIGQANKALKRLWPTFNGLTFTDTNVLLTNTWSPDGRSGAVNLFTSAVPAANATLVKPSTYQGLKPYAPEADTVQFGRVQPDVVPADRLSP</sequence>
<protein>
    <submittedName>
        <fullName evidence="2">Uncharacterized protein</fullName>
    </submittedName>
</protein>
<name>A0AAP5QA46_9BURK</name>
<proteinExistence type="predicted"/>
<organism evidence="2 3">
    <name type="scientific">Paraburkholderia fungorum</name>
    <dbReference type="NCBI Taxonomy" id="134537"/>
    <lineage>
        <taxon>Bacteria</taxon>
        <taxon>Pseudomonadati</taxon>
        <taxon>Pseudomonadota</taxon>
        <taxon>Betaproteobacteria</taxon>
        <taxon>Burkholderiales</taxon>
        <taxon>Burkholderiaceae</taxon>
        <taxon>Paraburkholderia</taxon>
    </lineage>
</organism>
<dbReference type="AlphaFoldDB" id="A0AAP5QA46"/>
<keyword evidence="1" id="KW-0812">Transmembrane</keyword>
<dbReference type="Proteomes" id="UP001246473">
    <property type="component" value="Unassembled WGS sequence"/>
</dbReference>
<gene>
    <name evidence="2" type="ORF">ParKJ_20565</name>
</gene>
<keyword evidence="1" id="KW-1133">Transmembrane helix</keyword>
<accession>A0AAP5QA46</accession>